<evidence type="ECO:0000313" key="1">
    <source>
        <dbReference type="EMBL" id="OOZ36461.1"/>
    </source>
</evidence>
<protein>
    <submittedName>
        <fullName evidence="1">Uncharacterized protein</fullName>
    </submittedName>
</protein>
<proteinExistence type="predicted"/>
<accession>A0A1T2KUI8</accession>
<dbReference type="AlphaFoldDB" id="A0A1T2KUI8"/>
<organism evidence="1 2">
    <name type="scientific">Solemya velesiana gill symbiont</name>
    <dbReference type="NCBI Taxonomy" id="1918948"/>
    <lineage>
        <taxon>Bacteria</taxon>
        <taxon>Pseudomonadati</taxon>
        <taxon>Pseudomonadota</taxon>
        <taxon>Gammaproteobacteria</taxon>
        <taxon>sulfur-oxidizing symbionts</taxon>
    </lineage>
</organism>
<evidence type="ECO:0000313" key="2">
    <source>
        <dbReference type="Proteomes" id="UP000190896"/>
    </source>
</evidence>
<dbReference type="SUPFAM" id="SSF52151">
    <property type="entry name" value="FabD/lysophospholipase-like"/>
    <property type="match status" value="1"/>
</dbReference>
<dbReference type="Gene3D" id="3.40.1090.10">
    <property type="entry name" value="Cytosolic phospholipase A2 catalytic domain"/>
    <property type="match status" value="1"/>
</dbReference>
<sequence>MLDEYFRKQLFEDAPLDQLVDGDGPVVEINATDLFKGIRFGFTREQFGLICSDTQCFPVARAVAASCAVPLLFAPITLTNRAGSCDFIPPPWVYEGLNEKGINNRRFYRAVQYSTYLDSENHPYTHLLDGGLSDNLGLRAVIDRIVESGGMWGTLKRFRQQDARHIVMIAVDASSTTPSKWERSANNPPPSVILDAATTTPLANYNFETLEYVRSNIAPWREEIRRGRCNGEQECSIPEFYLIEIRLEDIVQPDVREKLTRVPTGFTLEPETAQELITSGRALLRGHPEFHRLLHNTQQP</sequence>
<name>A0A1T2KUI8_9GAMM</name>
<dbReference type="InterPro" id="IPR016035">
    <property type="entry name" value="Acyl_Trfase/lysoPLipase"/>
</dbReference>
<reference evidence="1 2" key="1">
    <citation type="submission" date="2016-11" db="EMBL/GenBank/DDBJ databases">
        <title>Mixed transmission modes and dynamic genome evolution in an obligate animal-bacterial symbiosis.</title>
        <authorList>
            <person name="Russell S.L."/>
            <person name="Corbett-Detig R.B."/>
            <person name="Cavanaugh C.M."/>
        </authorList>
    </citation>
    <scope>NUCLEOTIDE SEQUENCE [LARGE SCALE GENOMIC DNA]</scope>
    <source>
        <strain evidence="1">Se-Cadez</strain>
    </source>
</reference>
<dbReference type="EMBL" id="MPRJ01000038">
    <property type="protein sequence ID" value="OOZ36461.1"/>
    <property type="molecule type" value="Genomic_DNA"/>
</dbReference>
<gene>
    <name evidence="1" type="ORF">BOW51_07030</name>
</gene>
<comment type="caution">
    <text evidence="1">The sequence shown here is derived from an EMBL/GenBank/DDBJ whole genome shotgun (WGS) entry which is preliminary data.</text>
</comment>
<dbReference type="RefSeq" id="WP_172838809.1">
    <property type="nucleotide sequence ID" value="NZ_MPRJ01000038.1"/>
</dbReference>
<keyword evidence="2" id="KW-1185">Reference proteome</keyword>
<dbReference type="Proteomes" id="UP000190896">
    <property type="component" value="Unassembled WGS sequence"/>
</dbReference>